<dbReference type="SUPFAM" id="SSF55031">
    <property type="entry name" value="Bacterial exopeptidase dimerisation domain"/>
    <property type="match status" value="1"/>
</dbReference>
<feature type="domain" description="Peptidase M20 dimerisation" evidence="3">
    <location>
        <begin position="189"/>
        <end position="274"/>
    </location>
</feature>
<dbReference type="RefSeq" id="WP_150971980.1">
    <property type="nucleotide sequence ID" value="NZ_VZDO01000016.1"/>
</dbReference>
<protein>
    <submittedName>
        <fullName evidence="4">Amidohydrolase</fullName>
    </submittedName>
</protein>
<dbReference type="Pfam" id="PF07687">
    <property type="entry name" value="M20_dimer"/>
    <property type="match status" value="1"/>
</dbReference>
<keyword evidence="2" id="KW-0479">Metal-binding</keyword>
<accession>A0A7V7TV37</accession>
<evidence type="ECO:0000313" key="5">
    <source>
        <dbReference type="Proteomes" id="UP000432089"/>
    </source>
</evidence>
<dbReference type="InterPro" id="IPR036264">
    <property type="entry name" value="Bact_exopeptidase_dim_dom"/>
</dbReference>
<dbReference type="FunFam" id="3.30.70.360:FF:000001">
    <property type="entry name" value="N-acetyldiaminopimelate deacetylase"/>
    <property type="match status" value="1"/>
</dbReference>
<feature type="binding site" evidence="2">
    <location>
        <position position="361"/>
    </location>
    <ligand>
        <name>Mn(2+)</name>
        <dbReference type="ChEBI" id="CHEBI:29035"/>
        <label>2</label>
    </ligand>
</feature>
<dbReference type="AlphaFoldDB" id="A0A7V7TV37"/>
<feature type="binding site" evidence="2">
    <location>
        <position position="107"/>
    </location>
    <ligand>
        <name>Mn(2+)</name>
        <dbReference type="ChEBI" id="CHEBI:29035"/>
        <label>2</label>
    </ligand>
</feature>
<dbReference type="GO" id="GO:0019877">
    <property type="term" value="P:diaminopimelate biosynthetic process"/>
    <property type="evidence" value="ECO:0007669"/>
    <property type="project" value="UniProtKB-ARBA"/>
</dbReference>
<dbReference type="PIRSF" id="PIRSF005962">
    <property type="entry name" value="Pept_M20D_amidohydro"/>
    <property type="match status" value="1"/>
</dbReference>
<dbReference type="InterPro" id="IPR017439">
    <property type="entry name" value="Amidohydrolase"/>
</dbReference>
<comment type="caution">
    <text evidence="4">The sequence shown here is derived from an EMBL/GenBank/DDBJ whole genome shotgun (WGS) entry which is preliminary data.</text>
</comment>
<dbReference type="SUPFAM" id="SSF53187">
    <property type="entry name" value="Zn-dependent exopeptidases"/>
    <property type="match status" value="1"/>
</dbReference>
<dbReference type="GO" id="GO:0046872">
    <property type="term" value="F:metal ion binding"/>
    <property type="evidence" value="ECO:0007669"/>
    <property type="project" value="UniProtKB-KW"/>
</dbReference>
<dbReference type="GO" id="GO:0050118">
    <property type="term" value="F:N-acetyldiaminopimelate deacetylase activity"/>
    <property type="evidence" value="ECO:0007669"/>
    <property type="project" value="UniProtKB-ARBA"/>
</dbReference>
<dbReference type="Pfam" id="PF01546">
    <property type="entry name" value="Peptidase_M20"/>
    <property type="match status" value="1"/>
</dbReference>
<evidence type="ECO:0000259" key="3">
    <source>
        <dbReference type="Pfam" id="PF07687"/>
    </source>
</evidence>
<keyword evidence="1 4" id="KW-0378">Hydrolase</keyword>
<dbReference type="PANTHER" id="PTHR11014">
    <property type="entry name" value="PEPTIDASE M20 FAMILY MEMBER"/>
    <property type="match status" value="1"/>
</dbReference>
<evidence type="ECO:0000313" key="4">
    <source>
        <dbReference type="EMBL" id="KAB0677512.1"/>
    </source>
</evidence>
<evidence type="ECO:0000256" key="1">
    <source>
        <dbReference type="ARBA" id="ARBA00022801"/>
    </source>
</evidence>
<dbReference type="Gene3D" id="3.40.630.10">
    <property type="entry name" value="Zn peptidases"/>
    <property type="match status" value="1"/>
</dbReference>
<dbReference type="InterPro" id="IPR002933">
    <property type="entry name" value="Peptidase_M20"/>
</dbReference>
<dbReference type="InterPro" id="IPR011650">
    <property type="entry name" value="Peptidase_M20_dimer"/>
</dbReference>
<feature type="binding site" evidence="2">
    <location>
        <position position="166"/>
    </location>
    <ligand>
        <name>Mn(2+)</name>
        <dbReference type="ChEBI" id="CHEBI:29035"/>
        <label>2</label>
    </ligand>
</feature>
<keyword evidence="5" id="KW-1185">Reference proteome</keyword>
<dbReference type="PANTHER" id="PTHR11014:SF63">
    <property type="entry name" value="METALLOPEPTIDASE, PUTATIVE (AFU_ORTHOLOGUE AFUA_6G09600)-RELATED"/>
    <property type="match status" value="1"/>
</dbReference>
<dbReference type="NCBIfam" id="TIGR01891">
    <property type="entry name" value="amidohydrolases"/>
    <property type="match status" value="1"/>
</dbReference>
<gene>
    <name evidence="4" type="ORF">F6X38_17695</name>
</gene>
<evidence type="ECO:0000256" key="2">
    <source>
        <dbReference type="PIRSR" id="PIRSR005962-1"/>
    </source>
</evidence>
<feature type="binding site" evidence="2">
    <location>
        <position position="105"/>
    </location>
    <ligand>
        <name>Mn(2+)</name>
        <dbReference type="ChEBI" id="CHEBI:29035"/>
        <label>2</label>
    </ligand>
</feature>
<keyword evidence="2" id="KW-0464">Manganese</keyword>
<dbReference type="CDD" id="cd05666">
    <property type="entry name" value="M20_Acy1-like"/>
    <property type="match status" value="1"/>
</dbReference>
<reference evidence="4 5" key="1">
    <citation type="submission" date="2019-09" db="EMBL/GenBank/DDBJ databases">
        <title>YIM 132180 draft genome.</title>
        <authorList>
            <person name="Zhang K."/>
        </authorList>
    </citation>
    <scope>NUCLEOTIDE SEQUENCE [LARGE SCALE GENOMIC DNA]</scope>
    <source>
        <strain evidence="4 5">YIM 132180</strain>
    </source>
</reference>
<name>A0A7V7TV37_9HYPH</name>
<dbReference type="Gene3D" id="3.30.70.360">
    <property type="match status" value="1"/>
</dbReference>
<proteinExistence type="predicted"/>
<sequence length="392" mass="41726">MSARTSPAEAISANAGEFVALRHDLHRYPELAFQEERTSDKVAGLLASWGYEVSRGIGGTGLVGTLRRGHGKRSLGIRADMDALPIAEETGLPHASATAGAMHACGHDGHTSILLAAARYLAEEGRFSGTLNLIFQPAEEIGQGARRMIDDGLFERFPCDAVFGLHNWPGVSAGRFGFVAGPAMASVDWARIRVRGRGGHGAEPHAAVDPVVVAAHVVTSLQTIVSRNAAPLDLAVVTVGSIHGGAAANVIPDAVEMLLTTRAFRPEIRTLLERRVKTIATLQAESLGASAEIEWKHGFPSVTNHEAETRFARNVALEAFGEPGIVPDFAPRTASEDFAFMLEARPGSYLFVGNGDSAPLHSSRYDFNDAVIEPAAVYWATLTETFLEASDA</sequence>
<dbReference type="EMBL" id="VZDO01000016">
    <property type="protein sequence ID" value="KAB0677512.1"/>
    <property type="molecule type" value="Genomic_DNA"/>
</dbReference>
<comment type="cofactor">
    <cofactor evidence="2">
        <name>Mn(2+)</name>
        <dbReference type="ChEBI" id="CHEBI:29035"/>
    </cofactor>
    <text evidence="2">The Mn(2+) ion enhances activity.</text>
</comment>
<feature type="binding site" evidence="2">
    <location>
        <position position="140"/>
    </location>
    <ligand>
        <name>Mn(2+)</name>
        <dbReference type="ChEBI" id="CHEBI:29035"/>
        <label>2</label>
    </ligand>
</feature>
<organism evidence="4 5">
    <name type="scientific">Plantimonas leprariae</name>
    <dbReference type="NCBI Taxonomy" id="2615207"/>
    <lineage>
        <taxon>Bacteria</taxon>
        <taxon>Pseudomonadati</taxon>
        <taxon>Pseudomonadota</taxon>
        <taxon>Alphaproteobacteria</taxon>
        <taxon>Hyphomicrobiales</taxon>
        <taxon>Aurantimonadaceae</taxon>
        <taxon>Plantimonas</taxon>
    </lineage>
</organism>
<dbReference type="Proteomes" id="UP000432089">
    <property type="component" value="Unassembled WGS sequence"/>
</dbReference>